<dbReference type="InterPro" id="IPR056150">
    <property type="entry name" value="WD40_CDC20-Fz"/>
</dbReference>
<gene>
    <name evidence="11" type="ORF">SASPL_107472</name>
</gene>
<name>A0A8X8YGH6_SALSN</name>
<feature type="region of interest" description="Disordered" evidence="9">
    <location>
        <begin position="169"/>
        <end position="197"/>
    </location>
</feature>
<evidence type="ECO:0000256" key="7">
    <source>
        <dbReference type="ARBA" id="ARBA00023425"/>
    </source>
</evidence>
<dbReference type="Gene3D" id="1.10.3210.10">
    <property type="entry name" value="Hypothetical protein af1432"/>
    <property type="match status" value="1"/>
</dbReference>
<dbReference type="GO" id="GO:0031145">
    <property type="term" value="P:anaphase-promoting complex-dependent catabolic process"/>
    <property type="evidence" value="ECO:0007669"/>
    <property type="project" value="TreeGrafter"/>
</dbReference>
<keyword evidence="4" id="KW-0677">Repeat</keyword>
<dbReference type="EMBL" id="PNBA02000003">
    <property type="protein sequence ID" value="KAG6429421.1"/>
    <property type="molecule type" value="Genomic_DNA"/>
</dbReference>
<feature type="repeat" description="WD" evidence="8">
    <location>
        <begin position="383"/>
        <end position="415"/>
    </location>
</feature>
<dbReference type="InterPro" id="IPR019775">
    <property type="entry name" value="WD40_repeat_CS"/>
</dbReference>
<dbReference type="Pfam" id="PF24807">
    <property type="entry name" value="WD40_CDC20-Fz"/>
    <property type="match status" value="1"/>
</dbReference>
<organism evidence="11">
    <name type="scientific">Salvia splendens</name>
    <name type="common">Scarlet sage</name>
    <dbReference type="NCBI Taxonomy" id="180675"/>
    <lineage>
        <taxon>Eukaryota</taxon>
        <taxon>Viridiplantae</taxon>
        <taxon>Streptophyta</taxon>
        <taxon>Embryophyta</taxon>
        <taxon>Tracheophyta</taxon>
        <taxon>Spermatophyta</taxon>
        <taxon>Magnoliopsida</taxon>
        <taxon>eudicotyledons</taxon>
        <taxon>Gunneridae</taxon>
        <taxon>Pentapetalae</taxon>
        <taxon>asterids</taxon>
        <taxon>lamiids</taxon>
        <taxon>Lamiales</taxon>
        <taxon>Lamiaceae</taxon>
        <taxon>Nepetoideae</taxon>
        <taxon>Mentheae</taxon>
        <taxon>Salviinae</taxon>
        <taxon>Salvia</taxon>
        <taxon>Salvia subgen. Calosphace</taxon>
        <taxon>core Calosphace</taxon>
    </lineage>
</organism>
<feature type="repeat" description="WD" evidence="8">
    <location>
        <begin position="519"/>
        <end position="552"/>
    </location>
</feature>
<sequence length="578" mass="63372">MIAAAAGSSSAHGAVTSAITQVAVTAVAIASGACLSTKVEFLWPKVDEQPGSHILDGVDVTGHPIFNDARVHKAIAFAKKAHHCQTRRTGDPYLSHCIHTGKILAVLVPSDGKRIHEYQNYFVSDRLYGSAELDLRLVYAIDTIVAGILHDIVDDTCEITCSAATTKTPQDECRSRYTQPRRGKENPSTSSSPSREAYRKQLAETFNMNRTRILAFKNKPPTPVEAIPNDFSSHQLKSAKPRRHIPQTSEKTLDAPDIMDDYYLNLLDWGSSNVLSIALGHTVYLWDASDGATSELVTIDDECGPVTSVKWAPDGRHIAVGLNNSEVQLWDSTSNRLLRTLKGGHRLRVGAMDWNNHILTTGGMDGQIFNNDVRVRSHIVETYTGHDQEVCGLKWSASGQQLASGGNDNVLQIWDRSMAASNAPTQWLHRLEEHTAAVKALAWCPFQSNLLASGGGAGDRCIKFWNTYTGACVNSVDTGSQVCALLWNKNERELLSSHGFTHNQLTLWKYPSMVKMAELTGHTSRVLYMAQSPDGCTVASAAGDETLRFWNVFGTPEVATKPAQKTNSVPFAHLNRIR</sequence>
<dbReference type="PANTHER" id="PTHR19918">
    <property type="entry name" value="CELL DIVISION CYCLE 20 CDC20 FIZZY -RELATED"/>
    <property type="match status" value="1"/>
</dbReference>
<evidence type="ECO:0000256" key="1">
    <source>
        <dbReference type="ARBA" id="ARBA00006445"/>
    </source>
</evidence>
<comment type="function">
    <text evidence="7">Component of the anaphase promoting complex/cyclosome (APC/C), a cell cycle-regulated E3 ubiquitin-protein ligase complex that controls progression through mitosis and the G1 phase of the cell cycle.</text>
</comment>
<dbReference type="PANTHER" id="PTHR19918:SF8">
    <property type="entry name" value="FI02843P"/>
    <property type="match status" value="1"/>
</dbReference>
<evidence type="ECO:0000256" key="8">
    <source>
        <dbReference type="PROSITE-ProRule" id="PRU00221"/>
    </source>
</evidence>
<dbReference type="GO" id="GO:1905786">
    <property type="term" value="P:positive regulation of anaphase-promoting complex-dependent catabolic process"/>
    <property type="evidence" value="ECO:0007669"/>
    <property type="project" value="TreeGrafter"/>
</dbReference>
<evidence type="ECO:0000259" key="10">
    <source>
        <dbReference type="Pfam" id="PF24807"/>
    </source>
</evidence>
<dbReference type="SUPFAM" id="SSF109604">
    <property type="entry name" value="HD-domain/PDEase-like"/>
    <property type="match status" value="1"/>
</dbReference>
<protein>
    <recommendedName>
        <fullName evidence="10">CDC20/Fizzy WD40 domain-containing protein</fullName>
    </recommendedName>
</protein>
<evidence type="ECO:0000256" key="3">
    <source>
        <dbReference type="ARBA" id="ARBA00022618"/>
    </source>
</evidence>
<dbReference type="GO" id="GO:1990757">
    <property type="term" value="F:ubiquitin ligase activator activity"/>
    <property type="evidence" value="ECO:0007669"/>
    <property type="project" value="TreeGrafter"/>
</dbReference>
<dbReference type="GO" id="GO:0005680">
    <property type="term" value="C:anaphase-promoting complex"/>
    <property type="evidence" value="ECO:0007669"/>
    <property type="project" value="TreeGrafter"/>
</dbReference>
<dbReference type="SUPFAM" id="SSF50978">
    <property type="entry name" value="WD40 repeat-like"/>
    <property type="match status" value="1"/>
</dbReference>
<keyword evidence="6" id="KW-0131">Cell cycle</keyword>
<evidence type="ECO:0000256" key="9">
    <source>
        <dbReference type="SAM" id="MobiDB-lite"/>
    </source>
</evidence>
<keyword evidence="5" id="KW-0498">Mitosis</keyword>
<keyword evidence="3" id="KW-0132">Cell division</keyword>
<evidence type="ECO:0000256" key="2">
    <source>
        <dbReference type="ARBA" id="ARBA00022574"/>
    </source>
</evidence>
<dbReference type="InterPro" id="IPR015943">
    <property type="entry name" value="WD40/YVTN_repeat-like_dom_sf"/>
</dbReference>
<reference evidence="11" key="1">
    <citation type="submission" date="2018-01" db="EMBL/GenBank/DDBJ databases">
        <authorList>
            <person name="Mao J.F."/>
        </authorList>
    </citation>
    <scope>NUCLEOTIDE SEQUENCE</scope>
    <source>
        <strain evidence="11">Huo1</strain>
        <tissue evidence="11">Leaf</tissue>
    </source>
</reference>
<dbReference type="PROSITE" id="PS00678">
    <property type="entry name" value="WD_REPEATS_1"/>
    <property type="match status" value="1"/>
</dbReference>
<dbReference type="Gene3D" id="2.130.10.10">
    <property type="entry name" value="YVTN repeat-like/Quinoprotein amine dehydrogenase"/>
    <property type="match status" value="1"/>
</dbReference>
<evidence type="ECO:0000313" key="12">
    <source>
        <dbReference type="Proteomes" id="UP000298416"/>
    </source>
</evidence>
<reference evidence="11" key="2">
    <citation type="submission" date="2020-08" db="EMBL/GenBank/DDBJ databases">
        <title>Plant Genome Project.</title>
        <authorList>
            <person name="Zhang R.-G."/>
        </authorList>
    </citation>
    <scope>NUCLEOTIDE SEQUENCE</scope>
    <source>
        <strain evidence="11">Huo1</strain>
        <tissue evidence="11">Leaf</tissue>
    </source>
</reference>
<feature type="repeat" description="WD" evidence="8">
    <location>
        <begin position="299"/>
        <end position="340"/>
    </location>
</feature>
<evidence type="ECO:0000256" key="6">
    <source>
        <dbReference type="ARBA" id="ARBA00023306"/>
    </source>
</evidence>
<comment type="similarity">
    <text evidence="1">Belongs to the WD repeat CDC20/Fizzy family.</text>
</comment>
<dbReference type="SMART" id="SM00320">
    <property type="entry name" value="WD40"/>
    <property type="match status" value="6"/>
</dbReference>
<evidence type="ECO:0000256" key="5">
    <source>
        <dbReference type="ARBA" id="ARBA00022776"/>
    </source>
</evidence>
<keyword evidence="2 8" id="KW-0853">WD repeat</keyword>
<dbReference type="PROSITE" id="PS50082">
    <property type="entry name" value="WD_REPEATS_2"/>
    <property type="match status" value="3"/>
</dbReference>
<dbReference type="GO" id="GO:0010997">
    <property type="term" value="F:anaphase-promoting complex binding"/>
    <property type="evidence" value="ECO:0007669"/>
    <property type="project" value="InterPro"/>
</dbReference>
<proteinExistence type="inferred from homology"/>
<feature type="domain" description="CDC20/Fizzy WD40" evidence="10">
    <location>
        <begin position="253"/>
        <end position="550"/>
    </location>
</feature>
<keyword evidence="12" id="KW-1185">Reference proteome</keyword>
<dbReference type="AlphaFoldDB" id="A0A8X8YGH6"/>
<accession>A0A8X8YGH6</accession>
<evidence type="ECO:0000256" key="4">
    <source>
        <dbReference type="ARBA" id="ARBA00022737"/>
    </source>
</evidence>
<evidence type="ECO:0000313" key="11">
    <source>
        <dbReference type="EMBL" id="KAG6429421.1"/>
    </source>
</evidence>
<dbReference type="InterPro" id="IPR036322">
    <property type="entry name" value="WD40_repeat_dom_sf"/>
</dbReference>
<dbReference type="Proteomes" id="UP000298416">
    <property type="component" value="Unassembled WGS sequence"/>
</dbReference>
<dbReference type="PROSITE" id="PS50294">
    <property type="entry name" value="WD_REPEATS_REGION"/>
    <property type="match status" value="3"/>
</dbReference>
<dbReference type="GO" id="GO:0051301">
    <property type="term" value="P:cell division"/>
    <property type="evidence" value="ECO:0007669"/>
    <property type="project" value="UniProtKB-KW"/>
</dbReference>
<dbReference type="InterPro" id="IPR001680">
    <property type="entry name" value="WD40_rpt"/>
</dbReference>
<comment type="caution">
    <text evidence="11">The sequence shown here is derived from an EMBL/GenBank/DDBJ whole genome shotgun (WGS) entry which is preliminary data.</text>
</comment>
<dbReference type="InterPro" id="IPR033010">
    <property type="entry name" value="Cdc20/Fizzy"/>
</dbReference>